<dbReference type="EMBL" id="BBZA01000077">
    <property type="protein sequence ID" value="GAP62735.1"/>
    <property type="molecule type" value="Genomic_DNA"/>
</dbReference>
<dbReference type="AlphaFoldDB" id="A0A0M8K6F5"/>
<proteinExistence type="predicted"/>
<comment type="caution">
    <text evidence="1">The sequence shown here is derived from an EMBL/GenBank/DDBJ whole genome shotgun (WGS) entry which is preliminary data.</text>
</comment>
<protein>
    <submittedName>
        <fullName evidence="1">Uncharacterized protein</fullName>
    </submittedName>
</protein>
<dbReference type="Proteomes" id="UP000037784">
    <property type="component" value="Unassembled WGS sequence"/>
</dbReference>
<keyword evidence="2" id="KW-1185">Reference proteome</keyword>
<evidence type="ECO:0000313" key="1">
    <source>
        <dbReference type="EMBL" id="GAP62735.1"/>
    </source>
</evidence>
<sequence length="324" mass="34510">MCNYLGLIRTIPIGAGGGGSRAGDRGPFAGTECPNRGCGPFPSQYARTHQKSRMSTPFQRNVPPCQSFLLGCSPVALDDGEGHIQVVAGDIVTWKSADETRYSPAMPTRVRVPQRVVAHIGIAVEGLRVAGPGDKGVGLDETAQGGVVIAGFVVVKAQGVIPALAGVLAVGGEDAVPPAQLSDCQGAHRRAGYTSIFTSTHSNAGLSRPAKPSAPLPPLGPSLLLTTHRLHTKVRFHFLRQRFVAFDPARHHRSQHIQYPTIIQFFMQPTRCLQKVLLAVLFHVLLPKEVGPVNVGDFQCLHILLPYAVAAKVDAAKHGMQDGV</sequence>
<accession>A0A0M8K6F5</accession>
<dbReference type="InParanoid" id="A0A0M8K6F5"/>
<reference evidence="1 2" key="1">
    <citation type="journal article" date="2015" name="Genome Announc.">
        <title>Draft Genome Sequence of a Heterotrophic Facultative Anaerobic Thermophilic Bacterium, Ardenticatena maritima Strain 110ST.</title>
        <authorList>
            <person name="Kawaichi S."/>
            <person name="Yoshida T."/>
            <person name="Sako Y."/>
            <person name="Nakamura R."/>
        </authorList>
    </citation>
    <scope>NUCLEOTIDE SEQUENCE [LARGE SCALE GENOMIC DNA]</scope>
    <source>
        <strain evidence="1 2">110S</strain>
    </source>
</reference>
<name>A0A0M8K6F5_9CHLR</name>
<organism evidence="1 2">
    <name type="scientific">Ardenticatena maritima</name>
    <dbReference type="NCBI Taxonomy" id="872965"/>
    <lineage>
        <taxon>Bacteria</taxon>
        <taxon>Bacillati</taxon>
        <taxon>Chloroflexota</taxon>
        <taxon>Ardenticatenia</taxon>
        <taxon>Ardenticatenales</taxon>
        <taxon>Ardenticatenaceae</taxon>
        <taxon>Ardenticatena</taxon>
    </lineage>
</organism>
<reference evidence="2" key="2">
    <citation type="submission" date="2015-08" db="EMBL/GenBank/DDBJ databases">
        <title>Draft Genome Sequence of a Heterotrophic Facultative Anaerobic Bacterium Ardenticatena maritima Strain 110S.</title>
        <authorList>
            <person name="Kawaichi S."/>
            <person name="Yoshida T."/>
            <person name="Sako Y."/>
            <person name="Nakamura R."/>
        </authorList>
    </citation>
    <scope>NUCLEOTIDE SEQUENCE [LARGE SCALE GENOMIC DNA]</scope>
    <source>
        <strain evidence="2">110S</strain>
    </source>
</reference>
<evidence type="ECO:0000313" key="2">
    <source>
        <dbReference type="Proteomes" id="UP000037784"/>
    </source>
</evidence>
<gene>
    <name evidence="1" type="ORF">ARMA_1158</name>
</gene>